<dbReference type="SUPFAM" id="SSF63999">
    <property type="entry name" value="Thiamin pyrophosphokinase, catalytic domain"/>
    <property type="match status" value="1"/>
</dbReference>
<keyword evidence="8" id="KW-1185">Reference proteome</keyword>
<dbReference type="GO" id="GO:0016301">
    <property type="term" value="F:kinase activity"/>
    <property type="evidence" value="ECO:0007669"/>
    <property type="project" value="UniProtKB-KW"/>
</dbReference>
<reference evidence="7 8" key="1">
    <citation type="submission" date="2020-04" db="EMBL/GenBank/DDBJ databases">
        <title>Genome sequencing of novel species.</title>
        <authorList>
            <person name="Heo J."/>
            <person name="Kim S.-J."/>
            <person name="Kim J.-S."/>
            <person name="Hong S.-B."/>
            <person name="Kwon S.-W."/>
        </authorList>
    </citation>
    <scope>NUCLEOTIDE SEQUENCE [LARGE SCALE GENOMIC DNA]</scope>
    <source>
        <strain evidence="7 8">MFER-1</strain>
    </source>
</reference>
<keyword evidence="1 7" id="KW-0808">Transferase</keyword>
<dbReference type="Pfam" id="PF04263">
    <property type="entry name" value="TPK_catalytic"/>
    <property type="match status" value="1"/>
</dbReference>
<keyword evidence="4" id="KW-0067">ATP-binding</keyword>
<evidence type="ECO:0000313" key="7">
    <source>
        <dbReference type="EMBL" id="QJD87979.1"/>
    </source>
</evidence>
<name>A0A7Z2ZQB7_9BACL</name>
<dbReference type="Pfam" id="PF04265">
    <property type="entry name" value="TPK_B1_binding"/>
    <property type="match status" value="1"/>
</dbReference>
<evidence type="ECO:0000259" key="6">
    <source>
        <dbReference type="SMART" id="SM00983"/>
    </source>
</evidence>
<protein>
    <recommendedName>
        <fullName evidence="5">Thiamine diphosphokinase</fullName>
        <ecNumber evidence="5">2.7.6.2</ecNumber>
    </recommendedName>
</protein>
<evidence type="ECO:0000313" key="8">
    <source>
        <dbReference type="Proteomes" id="UP000502248"/>
    </source>
</evidence>
<dbReference type="Proteomes" id="UP000502248">
    <property type="component" value="Chromosome"/>
</dbReference>
<dbReference type="NCBIfam" id="TIGR01378">
    <property type="entry name" value="thi_PPkinase"/>
    <property type="match status" value="1"/>
</dbReference>
<dbReference type="GO" id="GO:0006772">
    <property type="term" value="P:thiamine metabolic process"/>
    <property type="evidence" value="ECO:0007669"/>
    <property type="project" value="UniProtKB-UniRule"/>
</dbReference>
<dbReference type="AlphaFoldDB" id="A0A7Z2ZQB7"/>
<dbReference type="GO" id="GO:0005524">
    <property type="term" value="F:ATP binding"/>
    <property type="evidence" value="ECO:0007669"/>
    <property type="project" value="UniProtKB-KW"/>
</dbReference>
<gene>
    <name evidence="7" type="ORF">HH215_04750</name>
</gene>
<keyword evidence="3 7" id="KW-0418">Kinase</keyword>
<dbReference type="InterPro" id="IPR036371">
    <property type="entry name" value="TPK_B1-bd_sf"/>
</dbReference>
<dbReference type="PANTHER" id="PTHR41299">
    <property type="entry name" value="THIAMINE PYROPHOSPHOKINASE"/>
    <property type="match status" value="1"/>
</dbReference>
<dbReference type="GO" id="GO:0004788">
    <property type="term" value="F:thiamine diphosphokinase activity"/>
    <property type="evidence" value="ECO:0007669"/>
    <property type="project" value="UniProtKB-UniRule"/>
</dbReference>
<proteinExistence type="predicted"/>
<evidence type="ECO:0000256" key="1">
    <source>
        <dbReference type="ARBA" id="ARBA00022679"/>
    </source>
</evidence>
<dbReference type="KEGG" id="cheb:HH215_04750"/>
<dbReference type="InterPro" id="IPR006282">
    <property type="entry name" value="Thi_PPkinase"/>
</dbReference>
<dbReference type="InterPro" id="IPR007373">
    <property type="entry name" value="Thiamin_PyroPKinase_B1-bd"/>
</dbReference>
<evidence type="ECO:0000256" key="5">
    <source>
        <dbReference type="NCBIfam" id="TIGR01378"/>
    </source>
</evidence>
<evidence type="ECO:0000256" key="3">
    <source>
        <dbReference type="ARBA" id="ARBA00022777"/>
    </source>
</evidence>
<dbReference type="InterPro" id="IPR053149">
    <property type="entry name" value="TPK"/>
</dbReference>
<keyword evidence="2" id="KW-0547">Nucleotide-binding</keyword>
<organism evidence="7 8">
    <name type="scientific">Cohnella herbarum</name>
    <dbReference type="NCBI Taxonomy" id="2728023"/>
    <lineage>
        <taxon>Bacteria</taxon>
        <taxon>Bacillati</taxon>
        <taxon>Bacillota</taxon>
        <taxon>Bacilli</taxon>
        <taxon>Bacillales</taxon>
        <taxon>Paenibacillaceae</taxon>
        <taxon>Cohnella</taxon>
    </lineage>
</organism>
<feature type="domain" description="Thiamin pyrophosphokinase thiamin-binding" evidence="6">
    <location>
        <begin position="141"/>
        <end position="207"/>
    </location>
</feature>
<evidence type="ECO:0000256" key="4">
    <source>
        <dbReference type="ARBA" id="ARBA00022840"/>
    </source>
</evidence>
<evidence type="ECO:0000256" key="2">
    <source>
        <dbReference type="ARBA" id="ARBA00022741"/>
    </source>
</evidence>
<dbReference type="InterPro" id="IPR036759">
    <property type="entry name" value="TPK_catalytic_sf"/>
</dbReference>
<dbReference type="GO" id="GO:0009229">
    <property type="term" value="P:thiamine diphosphate biosynthetic process"/>
    <property type="evidence" value="ECO:0007669"/>
    <property type="project" value="InterPro"/>
</dbReference>
<dbReference type="EMBL" id="CP051680">
    <property type="protein sequence ID" value="QJD87979.1"/>
    <property type="molecule type" value="Genomic_DNA"/>
</dbReference>
<dbReference type="PANTHER" id="PTHR41299:SF1">
    <property type="entry name" value="THIAMINE PYROPHOSPHOKINASE"/>
    <property type="match status" value="1"/>
</dbReference>
<dbReference type="SMART" id="SM00983">
    <property type="entry name" value="TPK_B1_binding"/>
    <property type="match status" value="1"/>
</dbReference>
<accession>A0A7Z2ZQB7</accession>
<dbReference type="GO" id="GO:0030975">
    <property type="term" value="F:thiamine binding"/>
    <property type="evidence" value="ECO:0007669"/>
    <property type="project" value="InterPro"/>
</dbReference>
<dbReference type="SUPFAM" id="SSF63862">
    <property type="entry name" value="Thiamin pyrophosphokinase, substrate-binding domain"/>
    <property type="match status" value="1"/>
</dbReference>
<dbReference type="InterPro" id="IPR007371">
    <property type="entry name" value="TPK_catalytic"/>
</dbReference>
<dbReference type="EC" id="2.7.6.2" evidence="5"/>
<sequence>MQARALIYTGGQLGKWALDELSDGDYIIGADRGADFLVQNNVTPHLALGDFDSVTPDQMKRISETAIELFTCDPIDKDWTDTELAVRQAIKRGFRRIVLLGAFGTRFDHGLGNVHLLRHAHQQDCSLTIIDENNEIRLCTDQLRVEQNPRFPYISLLPLTIEVEGVTLEGFRYPLHQATLRIGWSLGISNVLEAPVGTIHMTSGLLLVIRSRD</sequence>
<dbReference type="CDD" id="cd07995">
    <property type="entry name" value="TPK"/>
    <property type="match status" value="1"/>
</dbReference>
<dbReference type="Gene3D" id="3.40.50.10240">
    <property type="entry name" value="Thiamin pyrophosphokinase, catalytic domain"/>
    <property type="match status" value="1"/>
</dbReference>